<dbReference type="InterPro" id="IPR007820">
    <property type="entry name" value="AbrB_fam"/>
</dbReference>
<feature type="transmembrane region" description="Helical" evidence="1">
    <location>
        <begin position="140"/>
        <end position="161"/>
    </location>
</feature>
<dbReference type="AlphaFoldDB" id="A0A9D2HM04"/>
<feature type="transmembrane region" description="Helical" evidence="1">
    <location>
        <begin position="81"/>
        <end position="102"/>
    </location>
</feature>
<keyword evidence="1" id="KW-0472">Membrane</keyword>
<organism evidence="2 3">
    <name type="scientific">Candidatus Desulfovibrio intestinavium</name>
    <dbReference type="NCBI Taxonomy" id="2838534"/>
    <lineage>
        <taxon>Bacteria</taxon>
        <taxon>Pseudomonadati</taxon>
        <taxon>Thermodesulfobacteriota</taxon>
        <taxon>Desulfovibrionia</taxon>
        <taxon>Desulfovibrionales</taxon>
        <taxon>Desulfovibrionaceae</taxon>
        <taxon>Desulfovibrio</taxon>
    </lineage>
</organism>
<dbReference type="Pfam" id="PF05145">
    <property type="entry name" value="AbrB"/>
    <property type="match status" value="1"/>
</dbReference>
<comment type="caution">
    <text evidence="2">The sequence shown here is derived from an EMBL/GenBank/DDBJ whole genome shotgun (WGS) entry which is preliminary data.</text>
</comment>
<evidence type="ECO:0000313" key="2">
    <source>
        <dbReference type="EMBL" id="HJA78520.1"/>
    </source>
</evidence>
<gene>
    <name evidence="2" type="ORF">H9784_02960</name>
</gene>
<name>A0A9D2HM04_9BACT</name>
<protein>
    <submittedName>
        <fullName evidence="2">AbrB family transcriptional regulator</fullName>
    </submittedName>
</protein>
<reference evidence="2" key="1">
    <citation type="journal article" date="2021" name="PeerJ">
        <title>Extensive microbial diversity within the chicken gut microbiome revealed by metagenomics and culture.</title>
        <authorList>
            <person name="Gilroy R."/>
            <person name="Ravi A."/>
            <person name="Getino M."/>
            <person name="Pursley I."/>
            <person name="Horton D.L."/>
            <person name="Alikhan N.F."/>
            <person name="Baker D."/>
            <person name="Gharbi K."/>
            <person name="Hall N."/>
            <person name="Watson M."/>
            <person name="Adriaenssens E.M."/>
            <person name="Foster-Nyarko E."/>
            <person name="Jarju S."/>
            <person name="Secka A."/>
            <person name="Antonio M."/>
            <person name="Oren A."/>
            <person name="Chaudhuri R.R."/>
            <person name="La Ragione R."/>
            <person name="Hildebrand F."/>
            <person name="Pallen M.J."/>
        </authorList>
    </citation>
    <scope>NUCLEOTIDE SEQUENCE</scope>
    <source>
        <strain evidence="2">5032</strain>
    </source>
</reference>
<keyword evidence="1" id="KW-0812">Transmembrane</keyword>
<dbReference type="NCBIfam" id="TIGR03082">
    <property type="entry name" value="Gneg_AbrB_dup"/>
    <property type="match status" value="1"/>
</dbReference>
<dbReference type="Proteomes" id="UP000823821">
    <property type="component" value="Unassembled WGS sequence"/>
</dbReference>
<sequence length="166" mass="17310">MSYAFPLLVLAGTAGGLLFHWLYVPGGAMFGAVLAVLAVKLLGQVMTLTPSAFQLASQIAIGIFVGNMLTSEGLLEIRKMAGLMLGSTMILVLAGCLGAWFVSRQAGLSAADAVLATSPGGLQAVVGLAVDMGESAPTVMAFHIVRLYTVIILAPLLSWLLHHFLR</sequence>
<feature type="transmembrane region" description="Helical" evidence="1">
    <location>
        <begin position="51"/>
        <end position="69"/>
    </location>
</feature>
<dbReference type="InterPro" id="IPR017516">
    <property type="entry name" value="AbrB_dup"/>
</dbReference>
<keyword evidence="1" id="KW-1133">Transmembrane helix</keyword>
<accession>A0A9D2HM04</accession>
<dbReference type="GO" id="GO:0016020">
    <property type="term" value="C:membrane"/>
    <property type="evidence" value="ECO:0007669"/>
    <property type="project" value="InterPro"/>
</dbReference>
<proteinExistence type="predicted"/>
<dbReference type="GO" id="GO:0010468">
    <property type="term" value="P:regulation of gene expression"/>
    <property type="evidence" value="ECO:0007669"/>
    <property type="project" value="InterPro"/>
</dbReference>
<dbReference type="PANTHER" id="PTHR38457">
    <property type="entry name" value="REGULATOR ABRB-RELATED"/>
    <property type="match status" value="1"/>
</dbReference>
<reference evidence="2" key="2">
    <citation type="submission" date="2021-04" db="EMBL/GenBank/DDBJ databases">
        <authorList>
            <person name="Gilroy R."/>
        </authorList>
    </citation>
    <scope>NUCLEOTIDE SEQUENCE</scope>
    <source>
        <strain evidence="2">5032</strain>
    </source>
</reference>
<evidence type="ECO:0000256" key="1">
    <source>
        <dbReference type="SAM" id="Phobius"/>
    </source>
</evidence>
<dbReference type="PANTHER" id="PTHR38457:SF1">
    <property type="entry name" value="REGULATOR ABRB-RELATED"/>
    <property type="match status" value="1"/>
</dbReference>
<dbReference type="EMBL" id="DWZD01000019">
    <property type="protein sequence ID" value="HJA78520.1"/>
    <property type="molecule type" value="Genomic_DNA"/>
</dbReference>
<evidence type="ECO:0000313" key="3">
    <source>
        <dbReference type="Proteomes" id="UP000823821"/>
    </source>
</evidence>